<feature type="transmembrane region" description="Helical" evidence="1">
    <location>
        <begin position="123"/>
        <end position="150"/>
    </location>
</feature>
<evidence type="ECO:0000313" key="4">
    <source>
        <dbReference type="Proteomes" id="UP000245884"/>
    </source>
</evidence>
<dbReference type="GeneID" id="37030321"/>
<keyword evidence="1" id="KW-0812">Transmembrane</keyword>
<name>A0A316UIJ7_9BASI</name>
<dbReference type="EMBL" id="KZ819677">
    <property type="protein sequence ID" value="PWN25092.1"/>
    <property type="molecule type" value="Genomic_DNA"/>
</dbReference>
<organism evidence="3 4">
    <name type="scientific">Jaminaea rosea</name>
    <dbReference type="NCBI Taxonomy" id="1569628"/>
    <lineage>
        <taxon>Eukaryota</taxon>
        <taxon>Fungi</taxon>
        <taxon>Dikarya</taxon>
        <taxon>Basidiomycota</taxon>
        <taxon>Ustilaginomycotina</taxon>
        <taxon>Exobasidiomycetes</taxon>
        <taxon>Microstromatales</taxon>
        <taxon>Microstromatales incertae sedis</taxon>
        <taxon>Jaminaea</taxon>
    </lineage>
</organism>
<sequence length="164" mass="18433">MPRPTPLPLFYRLTLSFIEPLLAIGGALQALLYPQSYLDYVTPRTRYTKSLDPLFSQIVGGWAIIVYLEFYALPHVFHHDLKVWKQCATAFLLSDAMYVYAIVQDWGLIKVVSPWKWTKTTEWLTMLLTILPISARLGLLLGVGMGIGAASKSGSAMLTRKKAK</sequence>
<gene>
    <name evidence="3" type="ORF">BDZ90DRAFT_262543</name>
</gene>
<dbReference type="Pfam" id="PF24803">
    <property type="entry name" value="DUF7704"/>
    <property type="match status" value="1"/>
</dbReference>
<accession>A0A316UIJ7</accession>
<dbReference type="RefSeq" id="XP_025359704.1">
    <property type="nucleotide sequence ID" value="XM_025508498.1"/>
</dbReference>
<reference evidence="3 4" key="1">
    <citation type="journal article" date="2018" name="Mol. Biol. Evol.">
        <title>Broad Genomic Sampling Reveals a Smut Pathogenic Ancestry of the Fungal Clade Ustilaginomycotina.</title>
        <authorList>
            <person name="Kijpornyongpan T."/>
            <person name="Mondo S.J."/>
            <person name="Barry K."/>
            <person name="Sandor L."/>
            <person name="Lee J."/>
            <person name="Lipzen A."/>
            <person name="Pangilinan J."/>
            <person name="LaButti K."/>
            <person name="Hainaut M."/>
            <person name="Henrissat B."/>
            <person name="Grigoriev I.V."/>
            <person name="Spatafora J.W."/>
            <person name="Aime M.C."/>
        </authorList>
    </citation>
    <scope>NUCLEOTIDE SEQUENCE [LARGE SCALE GENOMIC DNA]</scope>
    <source>
        <strain evidence="3 4">MCA 5214</strain>
    </source>
</reference>
<feature type="domain" description="DUF7704" evidence="2">
    <location>
        <begin position="6"/>
        <end position="143"/>
    </location>
</feature>
<dbReference type="PANTHER" id="PTHR37019">
    <property type="entry name" value="CHROMOSOME 1, WHOLE GENOME SHOTGUN SEQUENCE"/>
    <property type="match status" value="1"/>
</dbReference>
<dbReference type="AlphaFoldDB" id="A0A316UIJ7"/>
<feature type="transmembrane region" description="Helical" evidence="1">
    <location>
        <begin position="54"/>
        <end position="71"/>
    </location>
</feature>
<dbReference type="InterPro" id="IPR056121">
    <property type="entry name" value="DUF7704"/>
</dbReference>
<feature type="transmembrane region" description="Helical" evidence="1">
    <location>
        <begin position="9"/>
        <end position="34"/>
    </location>
</feature>
<dbReference type="OrthoDB" id="5313995at2759"/>
<keyword evidence="4" id="KW-1185">Reference proteome</keyword>
<proteinExistence type="predicted"/>
<dbReference type="PANTHER" id="PTHR37019:SF1">
    <property type="entry name" value="EXPERA DOMAIN-CONTAINING PROTEIN"/>
    <property type="match status" value="1"/>
</dbReference>
<keyword evidence="1" id="KW-0472">Membrane</keyword>
<dbReference type="Proteomes" id="UP000245884">
    <property type="component" value="Unassembled WGS sequence"/>
</dbReference>
<evidence type="ECO:0000259" key="2">
    <source>
        <dbReference type="Pfam" id="PF24803"/>
    </source>
</evidence>
<evidence type="ECO:0000256" key="1">
    <source>
        <dbReference type="SAM" id="Phobius"/>
    </source>
</evidence>
<evidence type="ECO:0000313" key="3">
    <source>
        <dbReference type="EMBL" id="PWN25092.1"/>
    </source>
</evidence>
<feature type="transmembrane region" description="Helical" evidence="1">
    <location>
        <begin position="83"/>
        <end position="103"/>
    </location>
</feature>
<keyword evidence="1" id="KW-1133">Transmembrane helix</keyword>
<protein>
    <recommendedName>
        <fullName evidence="2">DUF7704 domain-containing protein</fullName>
    </recommendedName>
</protein>